<name>A0ACC0WA70_9STRA</name>
<dbReference type="EMBL" id="CM047582">
    <property type="protein sequence ID" value="KAI9915540.1"/>
    <property type="molecule type" value="Genomic_DNA"/>
</dbReference>
<reference evidence="1 2" key="1">
    <citation type="journal article" date="2022" name="bioRxiv">
        <title>The genome of the oomycete Peronosclerospora sorghi, a cosmopolitan pathogen of maize and sorghum, is inflated with dispersed pseudogenes.</title>
        <authorList>
            <person name="Fletcher K."/>
            <person name="Martin F."/>
            <person name="Isakeit T."/>
            <person name="Cavanaugh K."/>
            <person name="Magill C."/>
            <person name="Michelmore R."/>
        </authorList>
    </citation>
    <scope>NUCLEOTIDE SEQUENCE [LARGE SCALE GENOMIC DNA]</scope>
    <source>
        <strain evidence="1">P6</strain>
    </source>
</reference>
<evidence type="ECO:0000313" key="1">
    <source>
        <dbReference type="EMBL" id="KAI9915540.1"/>
    </source>
</evidence>
<organism evidence="1 2">
    <name type="scientific">Peronosclerospora sorghi</name>
    <dbReference type="NCBI Taxonomy" id="230839"/>
    <lineage>
        <taxon>Eukaryota</taxon>
        <taxon>Sar</taxon>
        <taxon>Stramenopiles</taxon>
        <taxon>Oomycota</taxon>
        <taxon>Peronosporomycetes</taxon>
        <taxon>Peronosporales</taxon>
        <taxon>Peronosporaceae</taxon>
        <taxon>Peronosclerospora</taxon>
    </lineage>
</organism>
<proteinExistence type="predicted"/>
<evidence type="ECO:0000313" key="2">
    <source>
        <dbReference type="Proteomes" id="UP001163321"/>
    </source>
</evidence>
<sequence>MNELNYSERHNKEEKDHGTDIEVNADVVDVLTLGRLSSCDHHFHFDCIVTWAKVTNLCPLCKIKFESVTRHDAQGKVHREVIKDTKQVHRPDPSDHDLAAQLRLINEARCELCGSGEDEHVLLLCDAVGCGVANHTYCIGLPAVPNSSWYCQRHALTQHRASDAIDRPSTTVSTRRRTRRLASLMSNVLRGQERTPVSRSRRRGTAGFVIGEEMDDRRPMRGIAAAYALRMSRELMQVQQRADAMFARGDLSQSSLYEGTQESAEWRSTVAASGTLTNQIWDDNNRRRQELIAAAIVAHDHGLGSHPGSTIRTSQRSDSVSKTFAPDYFALAKLMQDAVSSDNYASTVALSIPKTAKLRLVSRVKTYFARLNRKESAAAVELGCLSVLHQWIRVPDQQQEQTILSFNPQVLDAVLTILETLPIKKKDLVEEDGLQSTMDRLSELSDVSIKMRQRIIELSKKWLELNPPAQHESPRPQVRQPVSSPMVAAQHLPVITAFTSPRRTIRLNGKRKRKRDAYVKCTHYYTSKRGVNVALFLCSLFDTVVEYVKAKLYPLYNPSSGSAKLTRDRFKAIVKGVAGLFTQEASVMQSTVLLSSGELSNPAKSRVKKLIDQAYKETISKTSASISTASTPLLIHAGVLQSTYSAVPSIKHRR</sequence>
<protein>
    <submittedName>
        <fullName evidence="1">Uncharacterized protein</fullName>
    </submittedName>
</protein>
<dbReference type="Proteomes" id="UP001163321">
    <property type="component" value="Chromosome 3"/>
</dbReference>
<accession>A0ACC0WA70</accession>
<keyword evidence="2" id="KW-1185">Reference proteome</keyword>
<comment type="caution">
    <text evidence="1">The sequence shown here is derived from an EMBL/GenBank/DDBJ whole genome shotgun (WGS) entry which is preliminary data.</text>
</comment>
<gene>
    <name evidence="1" type="ORF">PsorP6_008266</name>
</gene>